<proteinExistence type="predicted"/>
<evidence type="ECO:0000313" key="2">
    <source>
        <dbReference type="EMBL" id="OCH89365.1"/>
    </source>
</evidence>
<dbReference type="InterPro" id="IPR001214">
    <property type="entry name" value="SET_dom"/>
</dbReference>
<dbReference type="InterPro" id="IPR046341">
    <property type="entry name" value="SET_dom_sf"/>
</dbReference>
<dbReference type="InterPro" id="IPR050869">
    <property type="entry name" value="H3K4_H4K5_MeTrfase"/>
</dbReference>
<name>A0A8E2DIJ1_9APHY</name>
<dbReference type="Gene3D" id="2.170.270.10">
    <property type="entry name" value="SET domain"/>
    <property type="match status" value="1"/>
</dbReference>
<dbReference type="SUPFAM" id="SSF82199">
    <property type="entry name" value="SET domain"/>
    <property type="match status" value="1"/>
</dbReference>
<reference evidence="2 3" key="1">
    <citation type="submission" date="2016-07" db="EMBL/GenBank/DDBJ databases">
        <title>Draft genome of the white-rot fungus Obba rivulosa 3A-2.</title>
        <authorList>
            <consortium name="DOE Joint Genome Institute"/>
            <person name="Miettinen O."/>
            <person name="Riley R."/>
            <person name="Acob R."/>
            <person name="Barry K."/>
            <person name="Cullen D."/>
            <person name="De Vries R."/>
            <person name="Hainaut M."/>
            <person name="Hatakka A."/>
            <person name="Henrissat B."/>
            <person name="Hilden K."/>
            <person name="Kuo R."/>
            <person name="Labutti K."/>
            <person name="Lipzen A."/>
            <person name="Makela M.R."/>
            <person name="Sandor L."/>
            <person name="Spatafora J.W."/>
            <person name="Grigoriev I.V."/>
            <person name="Hibbett D.S."/>
        </authorList>
    </citation>
    <scope>NUCLEOTIDE SEQUENCE [LARGE SCALE GENOMIC DNA]</scope>
    <source>
        <strain evidence="2 3">3A-2</strain>
    </source>
</reference>
<dbReference type="PANTHER" id="PTHR12197">
    <property type="entry name" value="HISTONE-LYSINE N-METHYLTRANSFERASE SMYD"/>
    <property type="match status" value="1"/>
</dbReference>
<evidence type="ECO:0000259" key="1">
    <source>
        <dbReference type="PROSITE" id="PS50280"/>
    </source>
</evidence>
<evidence type="ECO:0000313" key="3">
    <source>
        <dbReference type="Proteomes" id="UP000250043"/>
    </source>
</evidence>
<dbReference type="Pfam" id="PF00856">
    <property type="entry name" value="SET"/>
    <property type="match status" value="1"/>
</dbReference>
<sequence length="191" mass="20950">MPIKKCAHRLPRSSHFPLHRIICRARPNASCPTVSEALLAQPGFPRRASCPTAPAHRLGLAPAAGLGVLATRPLRMLELVLAERSLVLVLGPRGNISPGQCEARRRFVRCHELLFEIVPHRPRGIIVVRELTARNHSCAPNATVLLRTSSLSMDLIALRHIAAGEQITVCYCDPLSKRRVFTAALRASARC</sequence>
<protein>
    <recommendedName>
        <fullName evidence="1">SET domain-containing protein</fullName>
    </recommendedName>
</protein>
<dbReference type="Proteomes" id="UP000250043">
    <property type="component" value="Unassembled WGS sequence"/>
</dbReference>
<dbReference type="EMBL" id="KV722428">
    <property type="protein sequence ID" value="OCH89365.1"/>
    <property type="molecule type" value="Genomic_DNA"/>
</dbReference>
<dbReference type="OrthoDB" id="265717at2759"/>
<keyword evidence="3" id="KW-1185">Reference proteome</keyword>
<organism evidence="2 3">
    <name type="scientific">Obba rivulosa</name>
    <dbReference type="NCBI Taxonomy" id="1052685"/>
    <lineage>
        <taxon>Eukaryota</taxon>
        <taxon>Fungi</taxon>
        <taxon>Dikarya</taxon>
        <taxon>Basidiomycota</taxon>
        <taxon>Agaricomycotina</taxon>
        <taxon>Agaricomycetes</taxon>
        <taxon>Polyporales</taxon>
        <taxon>Gelatoporiaceae</taxon>
        <taxon>Obba</taxon>
    </lineage>
</organism>
<feature type="domain" description="SET" evidence="1">
    <location>
        <begin position="45"/>
        <end position="172"/>
    </location>
</feature>
<accession>A0A8E2DIJ1</accession>
<dbReference type="AlphaFoldDB" id="A0A8E2DIJ1"/>
<gene>
    <name evidence="2" type="ORF">OBBRIDRAFT_835850</name>
</gene>
<dbReference type="PROSITE" id="PS50280">
    <property type="entry name" value="SET"/>
    <property type="match status" value="1"/>
</dbReference>